<keyword evidence="3" id="KW-1185">Reference proteome</keyword>
<feature type="domain" description="Four-carbon acid sugar kinase nucleotide binding" evidence="1">
    <location>
        <begin position="2"/>
        <end position="64"/>
    </location>
</feature>
<organism evidence="2 3">
    <name type="scientific">Streptomyces antimycoticus</name>
    <dbReference type="NCBI Taxonomy" id="68175"/>
    <lineage>
        <taxon>Bacteria</taxon>
        <taxon>Bacillati</taxon>
        <taxon>Actinomycetota</taxon>
        <taxon>Actinomycetes</taxon>
        <taxon>Kitasatosporales</taxon>
        <taxon>Streptomycetaceae</taxon>
        <taxon>Streptomyces</taxon>
        <taxon>Streptomyces violaceusniger group</taxon>
    </lineage>
</organism>
<dbReference type="Pfam" id="PF17042">
    <property type="entry name" value="NBD_C"/>
    <property type="match status" value="1"/>
</dbReference>
<dbReference type="InterPro" id="IPR042213">
    <property type="entry name" value="NBD_C_sf"/>
</dbReference>
<dbReference type="InterPro" id="IPR031475">
    <property type="entry name" value="NBD_C"/>
</dbReference>
<evidence type="ECO:0000313" key="2">
    <source>
        <dbReference type="EMBL" id="GDY48897.1"/>
    </source>
</evidence>
<reference evidence="2 3" key="1">
    <citation type="journal article" date="2020" name="Int. J. Syst. Evol. Microbiol.">
        <title>Reclassification of Streptomyces castelarensis and Streptomyces sporoclivatus as later heterotypic synonyms of Streptomyces antimycoticus.</title>
        <authorList>
            <person name="Komaki H."/>
            <person name="Tamura T."/>
        </authorList>
    </citation>
    <scope>NUCLEOTIDE SEQUENCE [LARGE SCALE GENOMIC DNA]</scope>
    <source>
        <strain evidence="2 3">NBRC 12839</strain>
    </source>
</reference>
<dbReference type="EMBL" id="BJHV01000001">
    <property type="protein sequence ID" value="GDY48897.1"/>
    <property type="molecule type" value="Genomic_DNA"/>
</dbReference>
<dbReference type="AlphaFoldDB" id="A0A4D4KR53"/>
<name>A0A4D4KR53_9ACTN</name>
<accession>A0A4D4KR53</accession>
<dbReference type="Gene3D" id="3.40.980.20">
    <property type="entry name" value="Four-carbon acid sugar kinase, nucleotide binding domain"/>
    <property type="match status" value="1"/>
</dbReference>
<dbReference type="Proteomes" id="UP000299290">
    <property type="component" value="Unassembled WGS sequence"/>
</dbReference>
<comment type="caution">
    <text evidence="2">The sequence shown here is derived from an EMBL/GenBank/DDBJ whole genome shotgun (WGS) entry which is preliminary data.</text>
</comment>
<evidence type="ECO:0000313" key="3">
    <source>
        <dbReference type="Proteomes" id="UP000299290"/>
    </source>
</evidence>
<proteinExistence type="predicted"/>
<dbReference type="RefSeq" id="WP_345622700.1">
    <property type="nucleotide sequence ID" value="NZ_BJHV01000001.1"/>
</dbReference>
<sequence length="111" mass="11328">MDEAAAQVEGMLGVLALRLVEGGVRRLIVAGGETSGAVTTALGIRAVLVGEEADPGVPWTYTTTQPRDLARFAHIAGLDAISHLVCDKAPQGDLADVLAAAGLRVVVTGPE</sequence>
<gene>
    <name evidence="2" type="ORF">SANT12839_097790</name>
</gene>
<evidence type="ECO:0000259" key="1">
    <source>
        <dbReference type="Pfam" id="PF17042"/>
    </source>
</evidence>
<dbReference type="SUPFAM" id="SSF142764">
    <property type="entry name" value="YgbK-like"/>
    <property type="match status" value="1"/>
</dbReference>
<protein>
    <recommendedName>
        <fullName evidence="1">Four-carbon acid sugar kinase nucleotide binding domain-containing protein</fullName>
    </recommendedName>
</protein>